<feature type="signal peptide" evidence="2">
    <location>
        <begin position="1"/>
        <end position="16"/>
    </location>
</feature>
<dbReference type="InterPro" id="IPR036719">
    <property type="entry name" value="Neuro-gated_channel_TM_sf"/>
</dbReference>
<evidence type="ECO:0000256" key="2">
    <source>
        <dbReference type="SAM" id="SignalP"/>
    </source>
</evidence>
<dbReference type="Proteomes" id="UP000887540">
    <property type="component" value="Unplaced"/>
</dbReference>
<dbReference type="InterPro" id="IPR038050">
    <property type="entry name" value="Neuro_actylchol_rec"/>
</dbReference>
<accession>A0A914CM51</accession>
<protein>
    <submittedName>
        <fullName evidence="4">Uncharacterized protein</fullName>
    </submittedName>
</protein>
<sequence length="98" mass="11824">MCFVFLALLEFALVNSYMRKAGKYEKLSKCKEYLTAPILSDTEEFSPLDKNSNRFLQLEFYNSNMGLKIDKLSRFLFPSFFILFNSLYWSYYLWYLEE</sequence>
<feature type="transmembrane region" description="Helical" evidence="1">
    <location>
        <begin position="75"/>
        <end position="94"/>
    </location>
</feature>
<dbReference type="SUPFAM" id="SSF90112">
    <property type="entry name" value="Neurotransmitter-gated ion-channel transmembrane pore"/>
    <property type="match status" value="1"/>
</dbReference>
<keyword evidence="1" id="KW-0472">Membrane</keyword>
<dbReference type="AlphaFoldDB" id="A0A914CM51"/>
<evidence type="ECO:0000313" key="4">
    <source>
        <dbReference type="WBParaSite" id="ACRNAN_scaffold1182.g15445.t1"/>
    </source>
</evidence>
<organism evidence="3 4">
    <name type="scientific">Acrobeloides nanus</name>
    <dbReference type="NCBI Taxonomy" id="290746"/>
    <lineage>
        <taxon>Eukaryota</taxon>
        <taxon>Metazoa</taxon>
        <taxon>Ecdysozoa</taxon>
        <taxon>Nematoda</taxon>
        <taxon>Chromadorea</taxon>
        <taxon>Rhabditida</taxon>
        <taxon>Tylenchina</taxon>
        <taxon>Cephalobomorpha</taxon>
        <taxon>Cephaloboidea</taxon>
        <taxon>Cephalobidae</taxon>
        <taxon>Acrobeloides</taxon>
    </lineage>
</organism>
<dbReference type="Gene3D" id="1.20.58.390">
    <property type="entry name" value="Neurotransmitter-gated ion-channel transmembrane domain"/>
    <property type="match status" value="1"/>
</dbReference>
<evidence type="ECO:0000313" key="3">
    <source>
        <dbReference type="Proteomes" id="UP000887540"/>
    </source>
</evidence>
<dbReference type="GO" id="GO:0016020">
    <property type="term" value="C:membrane"/>
    <property type="evidence" value="ECO:0007669"/>
    <property type="project" value="InterPro"/>
</dbReference>
<evidence type="ECO:0000256" key="1">
    <source>
        <dbReference type="SAM" id="Phobius"/>
    </source>
</evidence>
<feature type="chain" id="PRO_5037388932" evidence="2">
    <location>
        <begin position="17"/>
        <end position="98"/>
    </location>
</feature>
<reference evidence="4" key="1">
    <citation type="submission" date="2022-11" db="UniProtKB">
        <authorList>
            <consortium name="WormBaseParasite"/>
        </authorList>
    </citation>
    <scope>IDENTIFICATION</scope>
</reference>
<proteinExistence type="predicted"/>
<keyword evidence="1" id="KW-0812">Transmembrane</keyword>
<keyword evidence="1" id="KW-1133">Transmembrane helix</keyword>
<dbReference type="WBParaSite" id="ACRNAN_scaffold1182.g15445.t1">
    <property type="protein sequence ID" value="ACRNAN_scaffold1182.g15445.t1"/>
    <property type="gene ID" value="ACRNAN_scaffold1182.g15445"/>
</dbReference>
<keyword evidence="3" id="KW-1185">Reference proteome</keyword>
<keyword evidence="2" id="KW-0732">Signal</keyword>
<dbReference type="GO" id="GO:0006811">
    <property type="term" value="P:monoatomic ion transport"/>
    <property type="evidence" value="ECO:0007669"/>
    <property type="project" value="InterPro"/>
</dbReference>
<name>A0A914CM51_9BILA</name>